<dbReference type="InterPro" id="IPR009075">
    <property type="entry name" value="AcylCo_DH/oxidase_C"/>
</dbReference>
<keyword evidence="4" id="KW-0560">Oxidoreductase</keyword>
<evidence type="ECO:0000256" key="2">
    <source>
        <dbReference type="ARBA" id="ARBA00022630"/>
    </source>
</evidence>
<feature type="domain" description="Acyl-CoA dehydrogenase/oxidase C-terminal" evidence="5">
    <location>
        <begin position="237"/>
        <end position="374"/>
    </location>
</feature>
<evidence type="ECO:0000313" key="8">
    <source>
        <dbReference type="Proteomes" id="UP001335737"/>
    </source>
</evidence>
<dbReference type="Proteomes" id="UP001335737">
    <property type="component" value="Unassembled WGS sequence"/>
</dbReference>
<proteinExistence type="inferred from homology"/>
<organism evidence="7 8">
    <name type="scientific">Virgibacillus tibetensis</name>
    <dbReference type="NCBI Taxonomy" id="3042313"/>
    <lineage>
        <taxon>Bacteria</taxon>
        <taxon>Bacillati</taxon>
        <taxon>Bacillota</taxon>
        <taxon>Bacilli</taxon>
        <taxon>Bacillales</taxon>
        <taxon>Bacillaceae</taxon>
        <taxon>Virgibacillus</taxon>
    </lineage>
</organism>
<comment type="caution">
    <text evidence="7">The sequence shown here is derived from an EMBL/GenBank/DDBJ whole genome shotgun (WGS) entry which is preliminary data.</text>
</comment>
<dbReference type="Gene3D" id="1.20.140.10">
    <property type="entry name" value="Butyryl-CoA Dehydrogenase, subunit A, domain 3"/>
    <property type="match status" value="1"/>
</dbReference>
<dbReference type="InterPro" id="IPR046373">
    <property type="entry name" value="Acyl-CoA_Oxase/DH_mid-dom_sf"/>
</dbReference>
<dbReference type="InterPro" id="IPR036250">
    <property type="entry name" value="AcylCo_DH-like_C"/>
</dbReference>
<keyword evidence="2 4" id="KW-0285">Flavoprotein</keyword>
<dbReference type="SUPFAM" id="SSF47203">
    <property type="entry name" value="Acyl-CoA dehydrogenase C-terminal domain-like"/>
    <property type="match status" value="1"/>
</dbReference>
<dbReference type="SUPFAM" id="SSF56645">
    <property type="entry name" value="Acyl-CoA dehydrogenase NM domain-like"/>
    <property type="match status" value="1"/>
</dbReference>
<dbReference type="PANTHER" id="PTHR43884">
    <property type="entry name" value="ACYL-COA DEHYDROGENASE"/>
    <property type="match status" value="1"/>
</dbReference>
<keyword evidence="8" id="KW-1185">Reference proteome</keyword>
<dbReference type="Pfam" id="PF02770">
    <property type="entry name" value="Acyl-CoA_dh_M"/>
    <property type="match status" value="1"/>
</dbReference>
<comment type="cofactor">
    <cofactor evidence="4">
        <name>FAD</name>
        <dbReference type="ChEBI" id="CHEBI:57692"/>
    </cofactor>
</comment>
<name>A0ABU6KJC4_9BACI</name>
<dbReference type="RefSeq" id="WP_327608972.1">
    <property type="nucleotide sequence ID" value="NZ_JARZFX010000014.1"/>
</dbReference>
<dbReference type="InterPro" id="IPR006091">
    <property type="entry name" value="Acyl-CoA_Oxase/DH_mid-dom"/>
</dbReference>
<dbReference type="Pfam" id="PF00441">
    <property type="entry name" value="Acyl-CoA_dh_1"/>
    <property type="match status" value="1"/>
</dbReference>
<evidence type="ECO:0000259" key="6">
    <source>
        <dbReference type="Pfam" id="PF02770"/>
    </source>
</evidence>
<accession>A0ABU6KJC4</accession>
<sequence>MDDKTIHYLELETKVIAASFREIGLEIDENPKKIYDYTHLDGVNLLSKALVPERFNDNPLKINGEKVFGEKVLERVIVLEQLAYGDVGVTLGAPGPSLSGQVMFDLASERQQERYYNQIINEHTWTFFALSEPQKGSDGANIETKISQREDVYYLNGEKKYIGNGGRAQIGIVFVKVSEGPLGIGCLLIDPRNKGFFSKKIDTLGVRGAGLAHLYFDDFVINYQEDILGMHLSPTRRGLWGAIGTFNKMRPSVAALALGVAQATMDYIKKNKRNYTTHEKYMISKYEEEIVTVRRLIRNSALQLDQDATLGYISSMAKVKAVKLVNAISEFAIDLFRPYGLIEHPFLNKWYRDAKAFEFMEGTSNIQKMNIYNQLVKRGKTYV</sequence>
<evidence type="ECO:0000313" key="7">
    <source>
        <dbReference type="EMBL" id="MEC5425428.1"/>
    </source>
</evidence>
<evidence type="ECO:0000259" key="5">
    <source>
        <dbReference type="Pfam" id="PF00441"/>
    </source>
</evidence>
<dbReference type="InterPro" id="IPR009100">
    <property type="entry name" value="AcylCoA_DH/oxidase_NM_dom_sf"/>
</dbReference>
<dbReference type="Gene3D" id="2.40.110.10">
    <property type="entry name" value="Butyryl-CoA Dehydrogenase, subunit A, domain 2"/>
    <property type="match status" value="1"/>
</dbReference>
<evidence type="ECO:0000256" key="3">
    <source>
        <dbReference type="ARBA" id="ARBA00022827"/>
    </source>
</evidence>
<protein>
    <submittedName>
        <fullName evidence="7">Acyl-CoA dehydrogenase family protein</fullName>
    </submittedName>
</protein>
<gene>
    <name evidence="7" type="ORF">QGM71_18260</name>
</gene>
<comment type="similarity">
    <text evidence="1 4">Belongs to the acyl-CoA dehydrogenase family.</text>
</comment>
<reference evidence="7 8" key="1">
    <citation type="journal article" date="2024" name="Int. J. Syst. Evol. Microbiol.">
        <title>Virgibacillus tibetensis sp. nov., isolated from salt lake on the Tibetan Plateau of China.</title>
        <authorList>
            <person name="Phurbu D."/>
            <person name="Liu Z.-X."/>
            <person name="Wang R."/>
            <person name="Zheng Y.-Y."/>
            <person name="Liu H.-C."/>
            <person name="Zhou Y.-G."/>
            <person name="Yu Y.-J."/>
            <person name="Li A.-H."/>
        </authorList>
    </citation>
    <scope>NUCLEOTIDE SEQUENCE [LARGE SCALE GENOMIC DNA]</scope>
    <source>
        <strain evidence="7 8">C22-A2</strain>
    </source>
</reference>
<evidence type="ECO:0000256" key="1">
    <source>
        <dbReference type="ARBA" id="ARBA00009347"/>
    </source>
</evidence>
<feature type="domain" description="Acyl-CoA oxidase/dehydrogenase middle" evidence="6">
    <location>
        <begin position="128"/>
        <end position="218"/>
    </location>
</feature>
<dbReference type="EMBL" id="JARZFX010000014">
    <property type="protein sequence ID" value="MEC5425428.1"/>
    <property type="molecule type" value="Genomic_DNA"/>
</dbReference>
<evidence type="ECO:0000256" key="4">
    <source>
        <dbReference type="RuleBase" id="RU362125"/>
    </source>
</evidence>
<keyword evidence="3 4" id="KW-0274">FAD</keyword>
<dbReference type="PANTHER" id="PTHR43884:SF12">
    <property type="entry name" value="ISOVALERYL-COA DEHYDROGENASE, MITOCHONDRIAL-RELATED"/>
    <property type="match status" value="1"/>
</dbReference>